<protein>
    <submittedName>
        <fullName evidence="1">Uncharacterized protein</fullName>
    </submittedName>
</protein>
<sequence length="173" mass="18788">MIKFAILPRRWRGIRNSEASVLLEVDEWADSKNFDSRFGWTNKGATQQITAGGGSKEVLALSSYYDVNGDLHRVWINVDGDIFEDTTDIGFNLTGAAIVLADATTPIPYFASGTGALIITRDGSQSSIWKDPSDSVWKELLGVLATPKGATFDVGGPRLFTFPGSLGPDSWAW</sequence>
<gene>
    <name evidence="1" type="ORF">LCGC14_3031830</name>
</gene>
<organism evidence="1">
    <name type="scientific">marine sediment metagenome</name>
    <dbReference type="NCBI Taxonomy" id="412755"/>
    <lineage>
        <taxon>unclassified sequences</taxon>
        <taxon>metagenomes</taxon>
        <taxon>ecological metagenomes</taxon>
    </lineage>
</organism>
<reference evidence="1" key="1">
    <citation type="journal article" date="2015" name="Nature">
        <title>Complex archaea that bridge the gap between prokaryotes and eukaryotes.</title>
        <authorList>
            <person name="Spang A."/>
            <person name="Saw J.H."/>
            <person name="Jorgensen S.L."/>
            <person name="Zaremba-Niedzwiedzka K."/>
            <person name="Martijn J."/>
            <person name="Lind A.E."/>
            <person name="van Eijk R."/>
            <person name="Schleper C."/>
            <person name="Guy L."/>
            <person name="Ettema T.J."/>
        </authorList>
    </citation>
    <scope>NUCLEOTIDE SEQUENCE</scope>
</reference>
<comment type="caution">
    <text evidence="1">The sequence shown here is derived from an EMBL/GenBank/DDBJ whole genome shotgun (WGS) entry which is preliminary data.</text>
</comment>
<accession>A0A0F8WSJ3</accession>
<name>A0A0F8WSJ3_9ZZZZ</name>
<evidence type="ECO:0000313" key="1">
    <source>
        <dbReference type="EMBL" id="KKK59693.1"/>
    </source>
</evidence>
<dbReference type="AlphaFoldDB" id="A0A0F8WSJ3"/>
<feature type="non-terminal residue" evidence="1">
    <location>
        <position position="173"/>
    </location>
</feature>
<proteinExistence type="predicted"/>
<dbReference type="EMBL" id="LAZR01063340">
    <property type="protein sequence ID" value="KKK59693.1"/>
    <property type="molecule type" value="Genomic_DNA"/>
</dbReference>